<evidence type="ECO:0000256" key="2">
    <source>
        <dbReference type="SAM" id="Phobius"/>
    </source>
</evidence>
<name>A0A0G1A7T1_9BACT</name>
<dbReference type="InterPro" id="IPR036249">
    <property type="entry name" value="Thioredoxin-like_sf"/>
</dbReference>
<dbReference type="AlphaFoldDB" id="A0A0G1A7T1"/>
<keyword evidence="2" id="KW-1133">Transmembrane helix</keyword>
<feature type="region of interest" description="Disordered" evidence="1">
    <location>
        <begin position="308"/>
        <end position="335"/>
    </location>
</feature>
<feature type="compositionally biased region" description="Low complexity" evidence="1">
    <location>
        <begin position="324"/>
        <end position="335"/>
    </location>
</feature>
<evidence type="ECO:0000256" key="1">
    <source>
        <dbReference type="SAM" id="MobiDB-lite"/>
    </source>
</evidence>
<dbReference type="EMBL" id="LCDO01000004">
    <property type="protein sequence ID" value="KKS57004.1"/>
    <property type="molecule type" value="Genomic_DNA"/>
</dbReference>
<dbReference type="Proteomes" id="UP000034837">
    <property type="component" value="Unassembled WGS sequence"/>
</dbReference>
<keyword evidence="2" id="KW-0812">Transmembrane</keyword>
<organism evidence="3 4">
    <name type="scientific">Candidatus Magasanikbacteria bacterium GW2011_GWA2_42_32</name>
    <dbReference type="NCBI Taxonomy" id="1619039"/>
    <lineage>
        <taxon>Bacteria</taxon>
        <taxon>Candidatus Magasanikiibacteriota</taxon>
    </lineage>
</organism>
<sequence length="335" mass="36259">MNITKLLTKSILTGVIAGIVISSLIGAGAYFYISKSAWAPIQEVEAKSTEFVNTELLQGQGSATVKVTGKEGDLYKLEVNYNGQKIDSFVSKDGKRFFPQSFEILKVTTANKSDNQPEAQPATDNISQKTDKPTVELFVMSHCPYGVQMEKGILPVVKTLGDKIDFKIKFVDYAMHGEKELKEQLSQYCIQKEQSTKLLAYLDVFLKEGDSETSLSQAGVDKNKLQGCIQKTDKEFKVLDNFNNKVGFKGNYAGFEIFKTENEKYGVQGSPTLVINGTQSQSGRDSNSLLKSICSSFTNQPKECSTVLSSEAPSPGFGGGTAPAGGAAAPACATN</sequence>
<gene>
    <name evidence="3" type="ORF">UV20_C0004G0100</name>
</gene>
<feature type="transmembrane region" description="Helical" evidence="2">
    <location>
        <begin position="12"/>
        <end position="33"/>
    </location>
</feature>
<evidence type="ECO:0000313" key="3">
    <source>
        <dbReference type="EMBL" id="KKS57004.1"/>
    </source>
</evidence>
<dbReference type="SUPFAM" id="SSF52833">
    <property type="entry name" value="Thioredoxin-like"/>
    <property type="match status" value="1"/>
</dbReference>
<dbReference type="Gene3D" id="3.40.30.10">
    <property type="entry name" value="Glutaredoxin"/>
    <property type="match status" value="1"/>
</dbReference>
<accession>A0A0G1A7T1</accession>
<protein>
    <submittedName>
        <fullName evidence="3">Uncharacterized protein</fullName>
    </submittedName>
</protein>
<comment type="caution">
    <text evidence="3">The sequence shown here is derived from an EMBL/GenBank/DDBJ whole genome shotgun (WGS) entry which is preliminary data.</text>
</comment>
<reference evidence="3 4" key="1">
    <citation type="journal article" date="2015" name="Nature">
        <title>rRNA introns, odd ribosomes, and small enigmatic genomes across a large radiation of phyla.</title>
        <authorList>
            <person name="Brown C.T."/>
            <person name="Hug L.A."/>
            <person name="Thomas B.C."/>
            <person name="Sharon I."/>
            <person name="Castelle C.J."/>
            <person name="Singh A."/>
            <person name="Wilkins M.J."/>
            <person name="Williams K.H."/>
            <person name="Banfield J.F."/>
        </authorList>
    </citation>
    <scope>NUCLEOTIDE SEQUENCE [LARGE SCALE GENOMIC DNA]</scope>
</reference>
<keyword evidence="2" id="KW-0472">Membrane</keyword>
<evidence type="ECO:0000313" key="4">
    <source>
        <dbReference type="Proteomes" id="UP000034837"/>
    </source>
</evidence>
<proteinExistence type="predicted"/>